<dbReference type="InterPro" id="IPR041664">
    <property type="entry name" value="AAA_16"/>
</dbReference>
<dbReference type="CDD" id="cd06170">
    <property type="entry name" value="LuxR_C_like"/>
    <property type="match status" value="1"/>
</dbReference>
<dbReference type="GO" id="GO:0043531">
    <property type="term" value="F:ADP binding"/>
    <property type="evidence" value="ECO:0007669"/>
    <property type="project" value="InterPro"/>
</dbReference>
<dbReference type="Proteomes" id="UP000612585">
    <property type="component" value="Unassembled WGS sequence"/>
</dbReference>
<evidence type="ECO:0000259" key="1">
    <source>
        <dbReference type="PROSITE" id="PS50043"/>
    </source>
</evidence>
<dbReference type="RefSeq" id="WP_203997455.1">
    <property type="nucleotide sequence ID" value="NZ_BOPG01000033.1"/>
</dbReference>
<dbReference type="Gene3D" id="1.25.40.10">
    <property type="entry name" value="Tetratricopeptide repeat domain"/>
    <property type="match status" value="1"/>
</dbReference>
<dbReference type="EMBL" id="BOPG01000033">
    <property type="protein sequence ID" value="GIJ57781.1"/>
    <property type="molecule type" value="Genomic_DNA"/>
</dbReference>
<dbReference type="PRINTS" id="PR00364">
    <property type="entry name" value="DISEASERSIST"/>
</dbReference>
<dbReference type="SMART" id="SM00421">
    <property type="entry name" value="HTH_LUXR"/>
    <property type="match status" value="1"/>
</dbReference>
<dbReference type="PROSITE" id="PS00622">
    <property type="entry name" value="HTH_LUXR_1"/>
    <property type="match status" value="1"/>
</dbReference>
<dbReference type="Gene3D" id="3.40.50.300">
    <property type="entry name" value="P-loop containing nucleotide triphosphate hydrolases"/>
    <property type="match status" value="1"/>
</dbReference>
<dbReference type="InterPro" id="IPR011990">
    <property type="entry name" value="TPR-like_helical_dom_sf"/>
</dbReference>
<dbReference type="Pfam" id="PF13191">
    <property type="entry name" value="AAA_16"/>
    <property type="match status" value="1"/>
</dbReference>
<sequence length="739" mass="79812">MARLTAREREIAELAAGGLTSAEIGRRLFLSTRTVDSHLGRVYAKLAVANRTGLAAVMIAGRSVEGTAGGGSSVPAQLPAGVPTFVGRTEHLRRLDDLLAAAGNDGPVVCAVTGTAGVGKTTLAVHWAHRVADRFPDGLLHVDLRGFHPSVAPLPAADVIRDFLIALDVPPDRIPAGPQALAALYRTTLAGRRVLIVLDNAHDADQVRPLLPGSPGAFVVVTSRDRLTSLLAAGARHVSVDLLPDDEAVALLATRVDRRRVSKEPAAARRIIDRCARLPLAISVAAARVVTHPTFSLAGLADDLEHVHHGLDVLVSGDATTDVRAVFASSYHHLSGSEARMFRLLGLHHGPDISPPVAAAMSGLRPAQARSTLSALARTHLITEHTPGRFTTHELLHRYAGELVRDNDSGAERSGAVDRMIDHYVAMAWRAGELVAPHRRMCHRLGPALDSTVVGLGSAEEAQRWYDAERPAILAAVRHGTMDGRLVELACALAELFDRRGHWHDWAAIAGRALTVAVRRDDRGAQACLHRSRARAAVWLADPDTARSHLRQAIDRYDEVGDLFGLAHAHRTLAWFLGRQGERRAAVRHARRAVRLHLAAGDPAGQGLSLNSLGWQHAHLGEYDLAARYCTAAIRLLDEAGDRSGLGHAHDSLGYVEHRRNDHASAMRLYRSAIVLFLETGDRYNEADTLIRLGDTHHDLGETGAAVDAWRRADEILTGLRHPDVQRARERLDGTVAVH</sequence>
<dbReference type="SUPFAM" id="SSF52540">
    <property type="entry name" value="P-loop containing nucleoside triphosphate hydrolases"/>
    <property type="match status" value="1"/>
</dbReference>
<comment type="caution">
    <text evidence="2">The sequence shown here is derived from an EMBL/GenBank/DDBJ whole genome shotgun (WGS) entry which is preliminary data.</text>
</comment>
<dbReference type="InterPro" id="IPR036388">
    <property type="entry name" value="WH-like_DNA-bd_sf"/>
</dbReference>
<dbReference type="SUPFAM" id="SSF46894">
    <property type="entry name" value="C-terminal effector domain of the bipartite response regulators"/>
    <property type="match status" value="1"/>
</dbReference>
<dbReference type="PANTHER" id="PTHR47691:SF3">
    <property type="entry name" value="HTH-TYPE TRANSCRIPTIONAL REGULATOR RV0890C-RELATED"/>
    <property type="match status" value="1"/>
</dbReference>
<dbReference type="SUPFAM" id="SSF48452">
    <property type="entry name" value="TPR-like"/>
    <property type="match status" value="1"/>
</dbReference>
<evidence type="ECO:0000313" key="3">
    <source>
        <dbReference type="Proteomes" id="UP000612585"/>
    </source>
</evidence>
<name>A0A8J3Z5G8_9ACTN</name>
<dbReference type="Pfam" id="PF00196">
    <property type="entry name" value="GerE"/>
    <property type="match status" value="1"/>
</dbReference>
<dbReference type="PANTHER" id="PTHR47691">
    <property type="entry name" value="REGULATOR-RELATED"/>
    <property type="match status" value="1"/>
</dbReference>
<dbReference type="AlphaFoldDB" id="A0A8J3Z5G8"/>
<dbReference type="InterPro" id="IPR019734">
    <property type="entry name" value="TPR_rpt"/>
</dbReference>
<dbReference type="Gene3D" id="1.10.10.10">
    <property type="entry name" value="Winged helix-like DNA-binding domain superfamily/Winged helix DNA-binding domain"/>
    <property type="match status" value="1"/>
</dbReference>
<accession>A0A8J3Z5G8</accession>
<dbReference type="SMART" id="SM00028">
    <property type="entry name" value="TPR"/>
    <property type="match status" value="5"/>
</dbReference>
<feature type="domain" description="HTH luxR-type" evidence="1">
    <location>
        <begin position="1"/>
        <end position="62"/>
    </location>
</feature>
<reference evidence="2" key="1">
    <citation type="submission" date="2021-01" db="EMBL/GenBank/DDBJ databases">
        <title>Whole genome shotgun sequence of Virgisporangium aurantiacum NBRC 16421.</title>
        <authorList>
            <person name="Komaki H."/>
            <person name="Tamura T."/>
        </authorList>
    </citation>
    <scope>NUCLEOTIDE SEQUENCE</scope>
    <source>
        <strain evidence="2">NBRC 16421</strain>
    </source>
</reference>
<keyword evidence="3" id="KW-1185">Reference proteome</keyword>
<dbReference type="PROSITE" id="PS50043">
    <property type="entry name" value="HTH_LUXR_2"/>
    <property type="match status" value="1"/>
</dbReference>
<evidence type="ECO:0000313" key="2">
    <source>
        <dbReference type="EMBL" id="GIJ57781.1"/>
    </source>
</evidence>
<dbReference type="InterPro" id="IPR027417">
    <property type="entry name" value="P-loop_NTPase"/>
</dbReference>
<dbReference type="InterPro" id="IPR000792">
    <property type="entry name" value="Tscrpt_reg_LuxR_C"/>
</dbReference>
<dbReference type="InterPro" id="IPR016032">
    <property type="entry name" value="Sig_transdc_resp-reg_C-effctor"/>
</dbReference>
<protein>
    <recommendedName>
        <fullName evidence="1">HTH luxR-type domain-containing protein</fullName>
    </recommendedName>
</protein>
<proteinExistence type="predicted"/>
<dbReference type="PRINTS" id="PR00038">
    <property type="entry name" value="HTHLUXR"/>
</dbReference>
<dbReference type="GO" id="GO:0003677">
    <property type="term" value="F:DNA binding"/>
    <property type="evidence" value="ECO:0007669"/>
    <property type="project" value="InterPro"/>
</dbReference>
<organism evidence="2 3">
    <name type="scientific">Virgisporangium aurantiacum</name>
    <dbReference type="NCBI Taxonomy" id="175570"/>
    <lineage>
        <taxon>Bacteria</taxon>
        <taxon>Bacillati</taxon>
        <taxon>Actinomycetota</taxon>
        <taxon>Actinomycetes</taxon>
        <taxon>Micromonosporales</taxon>
        <taxon>Micromonosporaceae</taxon>
        <taxon>Virgisporangium</taxon>
    </lineage>
</organism>
<gene>
    <name evidence="2" type="ORF">Vau01_052970</name>
</gene>
<dbReference type="GO" id="GO:0006355">
    <property type="term" value="P:regulation of DNA-templated transcription"/>
    <property type="evidence" value="ECO:0007669"/>
    <property type="project" value="InterPro"/>
</dbReference>